<gene>
    <name evidence="2" type="ORF">AWB68_03023</name>
</gene>
<dbReference type="EMBL" id="FCON02000028">
    <property type="protein sequence ID" value="SAL59844.1"/>
    <property type="molecule type" value="Genomic_DNA"/>
</dbReference>
<organism evidence="2 3">
    <name type="scientific">Caballeronia choica</name>
    <dbReference type="NCBI Taxonomy" id="326476"/>
    <lineage>
        <taxon>Bacteria</taxon>
        <taxon>Pseudomonadati</taxon>
        <taxon>Pseudomonadota</taxon>
        <taxon>Betaproteobacteria</taxon>
        <taxon>Burkholderiales</taxon>
        <taxon>Burkholderiaceae</taxon>
        <taxon>Caballeronia</taxon>
    </lineage>
</organism>
<dbReference type="AlphaFoldDB" id="A0A158IT84"/>
<keyword evidence="3" id="KW-1185">Reference proteome</keyword>
<sequence>MTMHALSQAPAARCAVVSSARGPPGIAVASTARAEAPGDAARVPSSGQPKKPRLRLAWPRSCRTWPPSAVSFSSSRMTASSVAPGSVDCLLRTSVAHVVPRPRRHAVGAVGRLYGLVGKPLRMLMHHRDKPSYLFPLVGAPRQGSEYGFRHRGRLIGRDGRQSHAGWQNARELSLQCRPRAPRDVPAGLDGLTRVVRVQAVVEVERVVTQLCRGAPRCFSAWRQRADGSQLRRAAGAHDRMVWIDSEGGSRELRARNAQRIRLTRASKAS</sequence>
<feature type="region of interest" description="Disordered" evidence="1">
    <location>
        <begin position="30"/>
        <end position="54"/>
    </location>
</feature>
<evidence type="ECO:0000313" key="3">
    <source>
        <dbReference type="Proteomes" id="UP000054770"/>
    </source>
</evidence>
<proteinExistence type="predicted"/>
<comment type="caution">
    <text evidence="2">The sequence shown here is derived from an EMBL/GenBank/DDBJ whole genome shotgun (WGS) entry which is preliminary data.</text>
</comment>
<reference evidence="2" key="1">
    <citation type="submission" date="2016-01" db="EMBL/GenBank/DDBJ databases">
        <authorList>
            <person name="Peeters C."/>
        </authorList>
    </citation>
    <scope>NUCLEOTIDE SEQUENCE [LARGE SCALE GENOMIC DNA]</scope>
    <source>
        <strain evidence="2">LMG 22940</strain>
    </source>
</reference>
<evidence type="ECO:0000313" key="2">
    <source>
        <dbReference type="EMBL" id="SAL59844.1"/>
    </source>
</evidence>
<name>A0A158IT84_9BURK</name>
<accession>A0A158IT84</accession>
<protein>
    <submittedName>
        <fullName evidence="2">Uncharacterized protein</fullName>
    </submittedName>
</protein>
<dbReference type="Proteomes" id="UP000054770">
    <property type="component" value="Unassembled WGS sequence"/>
</dbReference>
<evidence type="ECO:0000256" key="1">
    <source>
        <dbReference type="SAM" id="MobiDB-lite"/>
    </source>
</evidence>